<accession>A0A139AKX7</accession>
<sequence>MESHDAFERLNNSLSPGQVASLESALIPLVHAVHPAPQSARGCGSSLYLFGSLCYGNMSILAVLRNGLLIRRCAAMARGNGGANEVGKVNASILLGLAVGNATTSQAKSEAMNAFGDVRVLRAIGEAVSLAVDEVYSKSQEPTIPEINVVQETPALPSDNNAIPATLSARLSNLVQTVHDCSYLSEDMASGVATAGAAAFQAIARLFAGTEGRKWLAGNPEVVAWCVGIVVAGVRRLNADTANMLSSSQLANHLLQLSTLPGAPPSPHLLAFTEIILSRFPLISTEWKRKGVSVRLTRWVESIERAGRWRDREAKEQWEGIARRIASISI</sequence>
<evidence type="ECO:0000313" key="2">
    <source>
        <dbReference type="Proteomes" id="UP000070544"/>
    </source>
</evidence>
<name>A0A139AKX7_GONPJ</name>
<reference evidence="1 2" key="1">
    <citation type="journal article" date="2015" name="Genome Biol. Evol.">
        <title>Phylogenomic analyses indicate that early fungi evolved digesting cell walls of algal ancestors of land plants.</title>
        <authorList>
            <person name="Chang Y."/>
            <person name="Wang S."/>
            <person name="Sekimoto S."/>
            <person name="Aerts A.L."/>
            <person name="Choi C."/>
            <person name="Clum A."/>
            <person name="LaButti K.M."/>
            <person name="Lindquist E.A."/>
            <person name="Yee Ngan C."/>
            <person name="Ohm R.A."/>
            <person name="Salamov A.A."/>
            <person name="Grigoriev I.V."/>
            <person name="Spatafora J.W."/>
            <person name="Berbee M.L."/>
        </authorList>
    </citation>
    <scope>NUCLEOTIDE SEQUENCE [LARGE SCALE GENOMIC DNA]</scope>
    <source>
        <strain evidence="1 2">JEL478</strain>
    </source>
</reference>
<keyword evidence="2" id="KW-1185">Reference proteome</keyword>
<organism evidence="1 2">
    <name type="scientific">Gonapodya prolifera (strain JEL478)</name>
    <name type="common">Monoblepharis prolifera</name>
    <dbReference type="NCBI Taxonomy" id="1344416"/>
    <lineage>
        <taxon>Eukaryota</taxon>
        <taxon>Fungi</taxon>
        <taxon>Fungi incertae sedis</taxon>
        <taxon>Chytridiomycota</taxon>
        <taxon>Chytridiomycota incertae sedis</taxon>
        <taxon>Monoblepharidomycetes</taxon>
        <taxon>Monoblepharidales</taxon>
        <taxon>Gonapodyaceae</taxon>
        <taxon>Gonapodya</taxon>
    </lineage>
</organism>
<protein>
    <submittedName>
        <fullName evidence="1">Uncharacterized protein</fullName>
    </submittedName>
</protein>
<proteinExistence type="predicted"/>
<dbReference type="AlphaFoldDB" id="A0A139AKX7"/>
<evidence type="ECO:0000313" key="1">
    <source>
        <dbReference type="EMBL" id="KXS17348.1"/>
    </source>
</evidence>
<gene>
    <name evidence="1" type="ORF">M427DRAFT_54635</name>
</gene>
<dbReference type="EMBL" id="KQ965747">
    <property type="protein sequence ID" value="KXS17348.1"/>
    <property type="molecule type" value="Genomic_DNA"/>
</dbReference>
<dbReference type="Proteomes" id="UP000070544">
    <property type="component" value="Unassembled WGS sequence"/>
</dbReference>